<organism evidence="1 2">
    <name type="scientific">Acinetobacter baumannii 625974</name>
    <dbReference type="NCBI Taxonomy" id="1310607"/>
    <lineage>
        <taxon>Bacteria</taxon>
        <taxon>Pseudomonadati</taxon>
        <taxon>Pseudomonadota</taxon>
        <taxon>Gammaproteobacteria</taxon>
        <taxon>Moraxellales</taxon>
        <taxon>Moraxellaceae</taxon>
        <taxon>Acinetobacter</taxon>
        <taxon>Acinetobacter calcoaceticus/baumannii complex</taxon>
    </lineage>
</organism>
<proteinExistence type="predicted"/>
<sequence>MTKNQKKKLSFSRSYFLNNYSNTIIYTHNKNNYYLFLLK</sequence>
<dbReference type="Proteomes" id="UP000021108">
    <property type="component" value="Unassembled WGS sequence"/>
</dbReference>
<dbReference type="EMBL" id="JEXD01000042">
    <property type="protein sequence ID" value="EXC05212.1"/>
    <property type="molecule type" value="Genomic_DNA"/>
</dbReference>
<comment type="caution">
    <text evidence="1">The sequence shown here is derived from an EMBL/GenBank/DDBJ whole genome shotgun (WGS) entry which is preliminary data.</text>
</comment>
<protein>
    <submittedName>
        <fullName evidence="1">Uncharacterized protein</fullName>
    </submittedName>
</protein>
<accession>A0A009Q686</accession>
<gene>
    <name evidence="1" type="ORF">J506_3402</name>
</gene>
<reference evidence="1 2" key="1">
    <citation type="submission" date="2014-02" db="EMBL/GenBank/DDBJ databases">
        <title>Comparative genomics and transcriptomics to identify genetic mechanisms underlying the emergence of carbapenem resistant Acinetobacter baumannii (CRAb).</title>
        <authorList>
            <person name="Harris A.D."/>
            <person name="Johnson K.J."/>
            <person name="George J."/>
            <person name="Shefchek K."/>
            <person name="Daugherty S.C."/>
            <person name="Parankush S."/>
            <person name="Sadzewicz L."/>
            <person name="Tallon L."/>
            <person name="Sengamalay N."/>
            <person name="Hazen T.H."/>
            <person name="Rasko D.A."/>
        </authorList>
    </citation>
    <scope>NUCLEOTIDE SEQUENCE [LARGE SCALE GENOMIC DNA]</scope>
    <source>
        <strain evidence="1 2">625974</strain>
    </source>
</reference>
<evidence type="ECO:0000313" key="1">
    <source>
        <dbReference type="EMBL" id="EXC05212.1"/>
    </source>
</evidence>
<name>A0A009Q686_ACIBA</name>
<dbReference type="AlphaFoldDB" id="A0A009Q686"/>
<evidence type="ECO:0000313" key="2">
    <source>
        <dbReference type="Proteomes" id="UP000021108"/>
    </source>
</evidence>